<sequence length="216" mass="23049">MAAETLFSWSLFQRTPIIGILRGASPDECRRVAEVCAVADFHTLEVTMNTPGATDIIADLVSSFPELNIGAGTVCNLDDFEDAVAAGARFIVTPVLDEDVIVAAVAQDLPVFPGAFTPTEIYRAWSLGATAVKLFPAGQLGPAYMRDVLSPLNEVRMLPTGGVSKKNIREWFAAGATGVGMGSSLLDAELIRQKDYAGLRRHLQSVKAEIADLLGQ</sequence>
<keyword evidence="5" id="KW-0119">Carbohydrate metabolism</keyword>
<evidence type="ECO:0000256" key="4">
    <source>
        <dbReference type="ARBA" id="ARBA00023239"/>
    </source>
</evidence>
<dbReference type="InterPro" id="IPR013785">
    <property type="entry name" value="Aldolase_TIM"/>
</dbReference>
<dbReference type="PANTHER" id="PTHR30246">
    <property type="entry name" value="2-KETO-3-DEOXY-6-PHOSPHOGLUCONATE ALDOLASE"/>
    <property type="match status" value="1"/>
</dbReference>
<accession>A0A2G0CAQ9</accession>
<dbReference type="InterPro" id="IPR031338">
    <property type="entry name" value="KDPG/KHG_AS_2"/>
</dbReference>
<keyword evidence="7" id="KW-1185">Reference proteome</keyword>
<evidence type="ECO:0000256" key="3">
    <source>
        <dbReference type="ARBA" id="ARBA00011233"/>
    </source>
</evidence>
<keyword evidence="4" id="KW-0456">Lyase</keyword>
<dbReference type="PROSITE" id="PS00160">
    <property type="entry name" value="ALDOLASE_KDPG_KHG_2"/>
    <property type="match status" value="1"/>
</dbReference>
<comment type="similarity">
    <text evidence="2">Belongs to the KHG/KDPG aldolase family.</text>
</comment>
<reference evidence="6 7" key="1">
    <citation type="submission" date="2017-10" db="EMBL/GenBank/DDBJ databases">
        <title>The draft genome sequence of Lewinella marina KCTC 32374.</title>
        <authorList>
            <person name="Wang K."/>
        </authorList>
    </citation>
    <scope>NUCLEOTIDE SEQUENCE [LARGE SCALE GENOMIC DNA]</scope>
    <source>
        <strain evidence="6 7">MKG-38</strain>
    </source>
</reference>
<dbReference type="PANTHER" id="PTHR30246:SF1">
    <property type="entry name" value="2-DEHYDRO-3-DEOXY-6-PHOSPHOGALACTONATE ALDOLASE-RELATED"/>
    <property type="match status" value="1"/>
</dbReference>
<dbReference type="CDD" id="cd00452">
    <property type="entry name" value="KDPG_aldolase"/>
    <property type="match status" value="1"/>
</dbReference>
<evidence type="ECO:0000313" key="6">
    <source>
        <dbReference type="EMBL" id="PHK97054.1"/>
    </source>
</evidence>
<gene>
    <name evidence="6" type="ORF">CGL56_17920</name>
</gene>
<dbReference type="InterPro" id="IPR000887">
    <property type="entry name" value="Aldlse_KDPG_KHG"/>
</dbReference>
<comment type="subunit">
    <text evidence="3">Homotrimer.</text>
</comment>
<dbReference type="Proteomes" id="UP000226437">
    <property type="component" value="Unassembled WGS sequence"/>
</dbReference>
<dbReference type="SUPFAM" id="SSF51569">
    <property type="entry name" value="Aldolase"/>
    <property type="match status" value="1"/>
</dbReference>
<evidence type="ECO:0000313" key="7">
    <source>
        <dbReference type="Proteomes" id="UP000226437"/>
    </source>
</evidence>
<dbReference type="NCBIfam" id="TIGR01182">
    <property type="entry name" value="eda"/>
    <property type="match status" value="1"/>
</dbReference>
<evidence type="ECO:0000256" key="5">
    <source>
        <dbReference type="ARBA" id="ARBA00023277"/>
    </source>
</evidence>
<dbReference type="GO" id="GO:0016829">
    <property type="term" value="F:lyase activity"/>
    <property type="evidence" value="ECO:0007669"/>
    <property type="project" value="UniProtKB-KW"/>
</dbReference>
<dbReference type="EMBL" id="PDLO01000015">
    <property type="protein sequence ID" value="PHK97054.1"/>
    <property type="molecule type" value="Genomic_DNA"/>
</dbReference>
<name>A0A2G0CAQ9_9BACT</name>
<organism evidence="6 7">
    <name type="scientific">Neolewinella marina</name>
    <dbReference type="NCBI Taxonomy" id="438751"/>
    <lineage>
        <taxon>Bacteria</taxon>
        <taxon>Pseudomonadati</taxon>
        <taxon>Bacteroidota</taxon>
        <taxon>Saprospiria</taxon>
        <taxon>Saprospirales</taxon>
        <taxon>Lewinellaceae</taxon>
        <taxon>Neolewinella</taxon>
    </lineage>
</organism>
<dbReference type="RefSeq" id="WP_099107967.1">
    <property type="nucleotide sequence ID" value="NZ_JAATJF010000007.1"/>
</dbReference>
<dbReference type="Gene3D" id="3.20.20.70">
    <property type="entry name" value="Aldolase class I"/>
    <property type="match status" value="1"/>
</dbReference>
<evidence type="ECO:0000256" key="2">
    <source>
        <dbReference type="ARBA" id="ARBA00006906"/>
    </source>
</evidence>
<comment type="caution">
    <text evidence="6">The sequence shown here is derived from an EMBL/GenBank/DDBJ whole genome shotgun (WGS) entry which is preliminary data.</text>
</comment>
<protein>
    <submittedName>
        <fullName evidence="6">2-dehydro-3-deoxyphosphogluconate aldolase</fullName>
    </submittedName>
</protein>
<dbReference type="AlphaFoldDB" id="A0A2G0CAQ9"/>
<proteinExistence type="inferred from homology"/>
<dbReference type="OrthoDB" id="9802667at2"/>
<comment type="pathway">
    <text evidence="1">Carbohydrate acid metabolism.</text>
</comment>
<dbReference type="Pfam" id="PF01081">
    <property type="entry name" value="Aldolase"/>
    <property type="match status" value="1"/>
</dbReference>
<evidence type="ECO:0000256" key="1">
    <source>
        <dbReference type="ARBA" id="ARBA00004761"/>
    </source>
</evidence>